<gene>
    <name evidence="5" type="ORF">EZJ19_03545</name>
</gene>
<keyword evidence="2" id="KW-1133">Transmembrane helix</keyword>
<evidence type="ECO:0000313" key="6">
    <source>
        <dbReference type="Proteomes" id="UP000295443"/>
    </source>
</evidence>
<dbReference type="PANTHER" id="PTHR30386:SF28">
    <property type="entry name" value="EXPORTED PROTEIN"/>
    <property type="match status" value="1"/>
</dbReference>
<dbReference type="Proteomes" id="UP000295443">
    <property type="component" value="Unassembled WGS sequence"/>
</dbReference>
<feature type="domain" description="AprE-like beta-barrel" evidence="4">
    <location>
        <begin position="307"/>
        <end position="403"/>
    </location>
</feature>
<keyword evidence="6" id="KW-1185">Reference proteome</keyword>
<evidence type="ECO:0000256" key="1">
    <source>
        <dbReference type="SAM" id="Coils"/>
    </source>
</evidence>
<evidence type="ECO:0000256" key="2">
    <source>
        <dbReference type="SAM" id="Phobius"/>
    </source>
</evidence>
<dbReference type="Gene3D" id="2.40.30.170">
    <property type="match status" value="1"/>
</dbReference>
<dbReference type="OrthoDB" id="9775513at2"/>
<dbReference type="InterPro" id="IPR058647">
    <property type="entry name" value="BSH_CzcB-like"/>
</dbReference>
<evidence type="ECO:0000259" key="3">
    <source>
        <dbReference type="Pfam" id="PF25973"/>
    </source>
</evidence>
<protein>
    <submittedName>
        <fullName evidence="5">HlyD family efflux transporter periplasmic adaptor subunit</fullName>
    </submittedName>
</protein>
<dbReference type="Pfam" id="PF26002">
    <property type="entry name" value="Beta-barrel_AprE"/>
    <property type="match status" value="1"/>
</dbReference>
<proteinExistence type="predicted"/>
<dbReference type="Gene3D" id="2.40.50.100">
    <property type="match status" value="1"/>
</dbReference>
<dbReference type="PRINTS" id="PR01490">
    <property type="entry name" value="RTXTOXIND"/>
</dbReference>
<accession>A0A4R1BKR2</accession>
<feature type="coiled-coil region" evidence="1">
    <location>
        <begin position="192"/>
        <end position="229"/>
    </location>
</feature>
<sequence>MADQPLFRSAALGAHKTQWLGEIVLIRPFSYTVLTGVAVFLAFVVIAFMAWGTYTKRSTVVGQLLPDVGLVKVYVPQVGVVQEKRVSEGQQVNKGDVLYVLSSERQSGMLGSIQASISRQVESRRDSLREEIDKTRRLQEEERESLVHRIEGIDSEVRKLDNLLESQRSRVALSKDTVARYQGLLDQDYISREQLQQKQEELLDQQTRLQSAERERISVMRELELRKNELSGLAYKHQNQLAQLQRGVSSVDQELAESEGKRQVYITAPESGTVTAVVAEVGQAVDGSRPLLSIVPVGAKLQAQLYAPSRAVGFVHLGDQVLLRYQAYPYQKFGHARGKVVSVAKTALPTNEISNLGGNAGGGQGQQSEPVYRITVELASQTIQAYGKAQPLQAGMLLDADILQDKRRLYEWVLEPLYSLTGKL</sequence>
<dbReference type="EMBL" id="SJZB01000013">
    <property type="protein sequence ID" value="TCJ17991.1"/>
    <property type="molecule type" value="Genomic_DNA"/>
</dbReference>
<feature type="transmembrane region" description="Helical" evidence="2">
    <location>
        <begin position="29"/>
        <end position="51"/>
    </location>
</feature>
<evidence type="ECO:0000313" key="5">
    <source>
        <dbReference type="EMBL" id="TCJ17991.1"/>
    </source>
</evidence>
<dbReference type="AlphaFoldDB" id="A0A4R1BKR2"/>
<dbReference type="PANTHER" id="PTHR30386">
    <property type="entry name" value="MEMBRANE FUSION SUBUNIT OF EMRAB-TOLC MULTIDRUG EFFLUX PUMP"/>
    <property type="match status" value="1"/>
</dbReference>
<keyword evidence="1" id="KW-0175">Coiled coil</keyword>
<name>A0A4R1BKR2_9PROT</name>
<keyword evidence="2" id="KW-0472">Membrane</keyword>
<dbReference type="InterPro" id="IPR050739">
    <property type="entry name" value="MFP"/>
</dbReference>
<feature type="domain" description="CzcB-like barrel-sandwich hybrid" evidence="3">
    <location>
        <begin position="73"/>
        <end position="292"/>
    </location>
</feature>
<dbReference type="Pfam" id="PF25973">
    <property type="entry name" value="BSH_CzcB"/>
    <property type="match status" value="1"/>
</dbReference>
<feature type="coiled-coil region" evidence="1">
    <location>
        <begin position="118"/>
        <end position="145"/>
    </location>
</feature>
<keyword evidence="2" id="KW-0812">Transmembrane</keyword>
<dbReference type="InterPro" id="IPR058982">
    <property type="entry name" value="Beta-barrel_AprE"/>
</dbReference>
<reference evidence="5 6" key="1">
    <citation type="submission" date="2019-03" db="EMBL/GenBank/DDBJ databases">
        <title>Genome sequence of Thiobacillaceae bacterium LSR1, a sulfur-oxidizing bacterium isolated from freshwater sediment.</title>
        <authorList>
            <person name="Li S."/>
        </authorList>
    </citation>
    <scope>NUCLEOTIDE SEQUENCE [LARGE SCALE GENOMIC DNA]</scope>
    <source>
        <strain evidence="5 6">LSR1</strain>
    </source>
</reference>
<evidence type="ECO:0000259" key="4">
    <source>
        <dbReference type="Pfam" id="PF26002"/>
    </source>
</evidence>
<organism evidence="5 6">
    <name type="scientific">Parasulfuritortus cantonensis</name>
    <dbReference type="NCBI Taxonomy" id="2528202"/>
    <lineage>
        <taxon>Bacteria</taxon>
        <taxon>Pseudomonadati</taxon>
        <taxon>Pseudomonadota</taxon>
        <taxon>Betaproteobacteria</taxon>
        <taxon>Nitrosomonadales</taxon>
        <taxon>Thiobacillaceae</taxon>
        <taxon>Parasulfuritortus</taxon>
    </lineage>
</organism>
<comment type="caution">
    <text evidence="5">The sequence shown here is derived from an EMBL/GenBank/DDBJ whole genome shotgun (WGS) entry which is preliminary data.</text>
</comment>